<organism evidence="1 2">
    <name type="scientific">Trifolium medium</name>
    <dbReference type="NCBI Taxonomy" id="97028"/>
    <lineage>
        <taxon>Eukaryota</taxon>
        <taxon>Viridiplantae</taxon>
        <taxon>Streptophyta</taxon>
        <taxon>Embryophyta</taxon>
        <taxon>Tracheophyta</taxon>
        <taxon>Spermatophyta</taxon>
        <taxon>Magnoliopsida</taxon>
        <taxon>eudicotyledons</taxon>
        <taxon>Gunneridae</taxon>
        <taxon>Pentapetalae</taxon>
        <taxon>rosids</taxon>
        <taxon>fabids</taxon>
        <taxon>Fabales</taxon>
        <taxon>Fabaceae</taxon>
        <taxon>Papilionoideae</taxon>
        <taxon>50 kb inversion clade</taxon>
        <taxon>NPAAA clade</taxon>
        <taxon>Hologalegina</taxon>
        <taxon>IRL clade</taxon>
        <taxon>Trifolieae</taxon>
        <taxon>Trifolium</taxon>
    </lineage>
</organism>
<feature type="non-terminal residue" evidence="1">
    <location>
        <position position="71"/>
    </location>
</feature>
<dbReference type="AlphaFoldDB" id="A0A392TDA3"/>
<feature type="non-terminal residue" evidence="1">
    <location>
        <position position="1"/>
    </location>
</feature>
<name>A0A392TDA3_9FABA</name>
<protein>
    <submittedName>
        <fullName evidence="1">Uncharacterized protein</fullName>
    </submittedName>
</protein>
<accession>A0A392TDA3</accession>
<proteinExistence type="predicted"/>
<reference evidence="1 2" key="1">
    <citation type="journal article" date="2018" name="Front. Plant Sci.">
        <title>Red Clover (Trifolium pratense) and Zigzag Clover (T. medium) - A Picture of Genomic Similarities and Differences.</title>
        <authorList>
            <person name="Dluhosova J."/>
            <person name="Istvanek J."/>
            <person name="Nedelnik J."/>
            <person name="Repkova J."/>
        </authorList>
    </citation>
    <scope>NUCLEOTIDE SEQUENCE [LARGE SCALE GENOMIC DNA]</scope>
    <source>
        <strain evidence="2">cv. 10/8</strain>
        <tissue evidence="1">Leaf</tissue>
    </source>
</reference>
<dbReference type="EMBL" id="LXQA010545718">
    <property type="protein sequence ID" value="MCI58407.1"/>
    <property type="molecule type" value="Genomic_DNA"/>
</dbReference>
<comment type="caution">
    <text evidence="1">The sequence shown here is derived from an EMBL/GenBank/DDBJ whole genome shotgun (WGS) entry which is preliminary data.</text>
</comment>
<sequence>NEQLEAKALKLESELIDLRGHQENFAAQVKELRETRDVLDRAQKDLGDSKAGRAEERKKFEEELSKLQSAL</sequence>
<dbReference type="Proteomes" id="UP000265520">
    <property type="component" value="Unassembled WGS sequence"/>
</dbReference>
<evidence type="ECO:0000313" key="2">
    <source>
        <dbReference type="Proteomes" id="UP000265520"/>
    </source>
</evidence>
<keyword evidence="2" id="KW-1185">Reference proteome</keyword>
<evidence type="ECO:0000313" key="1">
    <source>
        <dbReference type="EMBL" id="MCI58407.1"/>
    </source>
</evidence>